<protein>
    <submittedName>
        <fullName evidence="2">Uncharacterized protein</fullName>
    </submittedName>
</protein>
<gene>
    <name evidence="2" type="ORF">DY000_02024377</name>
</gene>
<sequence length="160" mass="17732">MPPSIATSLHRPSQTCLWNESRTLTVRIEADLFSSFQQVASSHLDILTVSGRAPPPSVTPPHQEEALEIVESSDPVHAPPPGNLIFSPVEVNDSPSNLQRSEESHHHIREKGHILTRAYTGKRRAKDKEGMGRDGLPPPPLEWQVGARITILFWDLSLSL</sequence>
<reference evidence="2 3" key="1">
    <citation type="journal article" date="2020" name="BMC Genomics">
        <title>Intraspecific diversification of the crop wild relative Brassica cretica Lam. using demographic model selection.</title>
        <authorList>
            <person name="Kioukis A."/>
            <person name="Michalopoulou V.A."/>
            <person name="Briers L."/>
            <person name="Pirintsos S."/>
            <person name="Studholme D.J."/>
            <person name="Pavlidis P."/>
            <person name="Sarris P.F."/>
        </authorList>
    </citation>
    <scope>NUCLEOTIDE SEQUENCE [LARGE SCALE GENOMIC DNA]</scope>
    <source>
        <strain evidence="3">cv. PFS-1207/04</strain>
    </source>
</reference>
<evidence type="ECO:0000313" key="3">
    <source>
        <dbReference type="Proteomes" id="UP000266723"/>
    </source>
</evidence>
<comment type="caution">
    <text evidence="2">The sequence shown here is derived from an EMBL/GenBank/DDBJ whole genome shotgun (WGS) entry which is preliminary data.</text>
</comment>
<proteinExistence type="predicted"/>
<name>A0ABQ7EC24_BRACR</name>
<organism evidence="2 3">
    <name type="scientific">Brassica cretica</name>
    <name type="common">Mustard</name>
    <dbReference type="NCBI Taxonomy" id="69181"/>
    <lineage>
        <taxon>Eukaryota</taxon>
        <taxon>Viridiplantae</taxon>
        <taxon>Streptophyta</taxon>
        <taxon>Embryophyta</taxon>
        <taxon>Tracheophyta</taxon>
        <taxon>Spermatophyta</taxon>
        <taxon>Magnoliopsida</taxon>
        <taxon>eudicotyledons</taxon>
        <taxon>Gunneridae</taxon>
        <taxon>Pentapetalae</taxon>
        <taxon>rosids</taxon>
        <taxon>malvids</taxon>
        <taxon>Brassicales</taxon>
        <taxon>Brassicaceae</taxon>
        <taxon>Brassiceae</taxon>
        <taxon>Brassica</taxon>
    </lineage>
</organism>
<dbReference type="Proteomes" id="UP000266723">
    <property type="component" value="Unassembled WGS sequence"/>
</dbReference>
<keyword evidence="3" id="KW-1185">Reference proteome</keyword>
<dbReference type="EMBL" id="QGKV02000299">
    <property type="protein sequence ID" value="KAF3594155.1"/>
    <property type="molecule type" value="Genomic_DNA"/>
</dbReference>
<accession>A0ABQ7EC24</accession>
<evidence type="ECO:0000313" key="2">
    <source>
        <dbReference type="EMBL" id="KAF3594155.1"/>
    </source>
</evidence>
<evidence type="ECO:0000256" key="1">
    <source>
        <dbReference type="SAM" id="MobiDB-lite"/>
    </source>
</evidence>
<feature type="region of interest" description="Disordered" evidence="1">
    <location>
        <begin position="117"/>
        <end position="139"/>
    </location>
</feature>